<name>L1QJI2_9CLOT</name>
<dbReference type="STRING" id="545697.HMPREF0216_01017"/>
<organism evidence="1 2">
    <name type="scientific">Clostridium celatum DSM 1785</name>
    <dbReference type="NCBI Taxonomy" id="545697"/>
    <lineage>
        <taxon>Bacteria</taxon>
        <taxon>Bacillati</taxon>
        <taxon>Bacillota</taxon>
        <taxon>Clostridia</taxon>
        <taxon>Eubacteriales</taxon>
        <taxon>Clostridiaceae</taxon>
        <taxon>Clostridium</taxon>
    </lineage>
</organism>
<evidence type="ECO:0000313" key="1">
    <source>
        <dbReference type="EMBL" id="EKY28174.1"/>
    </source>
</evidence>
<protein>
    <submittedName>
        <fullName evidence="1">Uncharacterized protein</fullName>
    </submittedName>
</protein>
<dbReference type="Proteomes" id="UP000010420">
    <property type="component" value="Unassembled WGS sequence"/>
</dbReference>
<dbReference type="EMBL" id="AMEZ01000026">
    <property type="protein sequence ID" value="EKY28174.1"/>
    <property type="molecule type" value="Genomic_DNA"/>
</dbReference>
<keyword evidence="2" id="KW-1185">Reference proteome</keyword>
<sequence length="39" mass="4536">MEGVPQRINLRKLNINIKREKNFHLSEIPTLALASKTYV</sequence>
<evidence type="ECO:0000313" key="2">
    <source>
        <dbReference type="Proteomes" id="UP000010420"/>
    </source>
</evidence>
<accession>L1QJI2</accession>
<gene>
    <name evidence="1" type="ORF">HMPREF0216_01017</name>
</gene>
<dbReference type="PATRIC" id="fig|545697.3.peg.1002"/>
<dbReference type="HOGENOM" id="CLU_3307332_0_0_9"/>
<proteinExistence type="predicted"/>
<reference evidence="1 2" key="1">
    <citation type="submission" date="2012-05" db="EMBL/GenBank/DDBJ databases">
        <authorList>
            <person name="Weinstock G."/>
            <person name="Sodergren E."/>
            <person name="Lobos E.A."/>
            <person name="Fulton L."/>
            <person name="Fulton R."/>
            <person name="Courtney L."/>
            <person name="Fronick C."/>
            <person name="O'Laughlin M."/>
            <person name="Godfrey J."/>
            <person name="Wilson R.M."/>
            <person name="Miner T."/>
            <person name="Farmer C."/>
            <person name="Delehaunty K."/>
            <person name="Cordes M."/>
            <person name="Minx P."/>
            <person name="Tomlinson C."/>
            <person name="Chen J."/>
            <person name="Wollam A."/>
            <person name="Pepin K.H."/>
            <person name="Bhonagiri V."/>
            <person name="Zhang X."/>
            <person name="Suruliraj S."/>
            <person name="Warren W."/>
            <person name="Mitreva M."/>
            <person name="Mardis E.R."/>
            <person name="Wilson R.K."/>
        </authorList>
    </citation>
    <scope>NUCLEOTIDE SEQUENCE [LARGE SCALE GENOMIC DNA]</scope>
    <source>
        <strain evidence="1 2">DSM 1785</strain>
    </source>
</reference>
<dbReference type="AlphaFoldDB" id="L1QJI2"/>
<comment type="caution">
    <text evidence="1">The sequence shown here is derived from an EMBL/GenBank/DDBJ whole genome shotgun (WGS) entry which is preliminary data.</text>
</comment>